<reference evidence="2 3" key="1">
    <citation type="journal article" date="2015" name="BMC Genomics">
        <title>Comparative genomics of Fructobacillus spp. and Leuconostoc spp. reveals niche-specific evolution of Fructobacillus spp.</title>
        <authorList>
            <person name="Endo A."/>
            <person name="Tanizawa Y."/>
            <person name="Tanaka N."/>
            <person name="Maeno S."/>
            <person name="Kumar H."/>
            <person name="Shiwa Y."/>
            <person name="Okada S."/>
            <person name="Yoshikawa H."/>
            <person name="Dicks L."/>
            <person name="Nakagawa J."/>
            <person name="Arita M."/>
        </authorList>
    </citation>
    <scope>NUCLEOTIDE SEQUENCE [LARGE SCALE GENOMIC DNA]</scope>
    <source>
        <strain evidence="2 3">JCM 12225</strain>
    </source>
</reference>
<feature type="transmembrane region" description="Helical" evidence="1">
    <location>
        <begin position="65"/>
        <end position="93"/>
    </location>
</feature>
<proteinExistence type="predicted"/>
<dbReference type="STRING" id="157463.GCA_001047075_00969"/>
<dbReference type="AlphaFoldDB" id="A0A0K8MHM8"/>
<name>A0A0K8MHM8_9LACO</name>
<keyword evidence="1" id="KW-1133">Transmembrane helix</keyword>
<feature type="transmembrane region" description="Helical" evidence="1">
    <location>
        <begin position="99"/>
        <end position="119"/>
    </location>
</feature>
<dbReference type="EMBL" id="DF968005">
    <property type="protein sequence ID" value="GAP00056.1"/>
    <property type="molecule type" value="Genomic_DNA"/>
</dbReference>
<keyword evidence="1" id="KW-0812">Transmembrane</keyword>
<evidence type="ECO:0000256" key="1">
    <source>
        <dbReference type="SAM" id="Phobius"/>
    </source>
</evidence>
<dbReference type="Proteomes" id="UP000253891">
    <property type="component" value="Unassembled WGS sequence"/>
</dbReference>
<keyword evidence="3" id="KW-1185">Reference proteome</keyword>
<dbReference type="OrthoDB" id="9955334at2"/>
<organism evidence="2 3">
    <name type="scientific">Fructobacillus ficulneus</name>
    <dbReference type="NCBI Taxonomy" id="157463"/>
    <lineage>
        <taxon>Bacteria</taxon>
        <taxon>Bacillati</taxon>
        <taxon>Bacillota</taxon>
        <taxon>Bacilli</taxon>
        <taxon>Lactobacillales</taxon>
        <taxon>Lactobacillaceae</taxon>
        <taxon>Fructobacillus</taxon>
    </lineage>
</organism>
<sequence length="135" mass="15103">MPTKRTNKIEQALLATPILSSTIKNQIIKENVETLRSHIINNDLATAIQGHLITELKSKLALRRWLIISISLYFVFVTIAILAIAIFLAQVVAVKVQSYLITGLFSNLIGLLVIIYRYAFADTSKLIHELATLTK</sequence>
<accession>A0A0K8MHM8</accession>
<gene>
    <name evidence="2" type="ORF">FFIC_280610</name>
</gene>
<keyword evidence="1" id="KW-0472">Membrane</keyword>
<protein>
    <submittedName>
        <fullName evidence="2">Uncharacterized protein</fullName>
    </submittedName>
</protein>
<evidence type="ECO:0000313" key="2">
    <source>
        <dbReference type="EMBL" id="GAP00056.1"/>
    </source>
</evidence>
<dbReference type="RefSeq" id="WP_061993409.1">
    <property type="nucleotide sequence ID" value="NZ_DF968005.1"/>
</dbReference>
<evidence type="ECO:0000313" key="3">
    <source>
        <dbReference type="Proteomes" id="UP000253891"/>
    </source>
</evidence>